<name>A0A8C8G9W8_ONCTS</name>
<dbReference type="GO" id="GO:0006606">
    <property type="term" value="P:protein import into nucleus"/>
    <property type="evidence" value="ECO:0007669"/>
    <property type="project" value="InterPro"/>
</dbReference>
<feature type="repeat" description="HEAT" evidence="7">
    <location>
        <begin position="728"/>
        <end position="766"/>
    </location>
</feature>
<keyword evidence="5" id="KW-0653">Protein transport</keyword>
<evidence type="ECO:0000256" key="4">
    <source>
        <dbReference type="ARBA" id="ARBA00022737"/>
    </source>
</evidence>
<feature type="domain" description="TOG" evidence="9">
    <location>
        <begin position="261"/>
        <end position="504"/>
    </location>
</feature>
<dbReference type="Gene3D" id="1.25.10.10">
    <property type="entry name" value="Leucine-rich Repeat Variant"/>
    <property type="match status" value="1"/>
</dbReference>
<keyword evidence="4" id="KW-0677">Repeat</keyword>
<dbReference type="Pfam" id="PF25574">
    <property type="entry name" value="TPR_IMB1"/>
    <property type="match status" value="1"/>
</dbReference>
<dbReference type="InterPro" id="IPR016024">
    <property type="entry name" value="ARM-type_fold"/>
</dbReference>
<dbReference type="InterPro" id="IPR011989">
    <property type="entry name" value="ARM-like"/>
</dbReference>
<evidence type="ECO:0000256" key="5">
    <source>
        <dbReference type="ARBA" id="ARBA00022927"/>
    </source>
</evidence>
<evidence type="ECO:0000256" key="2">
    <source>
        <dbReference type="ARBA" id="ARBA00022448"/>
    </source>
</evidence>
<dbReference type="Ensembl" id="ENSOTST00005050975.2">
    <property type="protein sequence ID" value="ENSOTSP00005046903.2"/>
    <property type="gene ID" value="ENSOTSG00005022475.2"/>
</dbReference>
<dbReference type="GO" id="GO:0005737">
    <property type="term" value="C:cytoplasm"/>
    <property type="evidence" value="ECO:0007669"/>
    <property type="project" value="UniProtKB-SubCell"/>
</dbReference>
<evidence type="ECO:0000256" key="7">
    <source>
        <dbReference type="PROSITE-ProRule" id="PRU00103"/>
    </source>
</evidence>
<dbReference type="PANTHER" id="PTHR10527">
    <property type="entry name" value="IMPORTIN BETA"/>
    <property type="match status" value="1"/>
</dbReference>
<dbReference type="GeneTree" id="ENSGT00550000075074"/>
<dbReference type="InterPro" id="IPR021133">
    <property type="entry name" value="HEAT_type_2"/>
</dbReference>
<gene>
    <name evidence="10" type="primary">IPO4</name>
</gene>
<evidence type="ECO:0000256" key="1">
    <source>
        <dbReference type="ARBA" id="ARBA00004496"/>
    </source>
</evidence>
<dbReference type="GO" id="GO:0005634">
    <property type="term" value="C:nucleus"/>
    <property type="evidence" value="ECO:0007669"/>
    <property type="project" value="UniProtKB-SubCell"/>
</dbReference>
<evidence type="ECO:0000313" key="11">
    <source>
        <dbReference type="Proteomes" id="UP000694402"/>
    </source>
</evidence>
<dbReference type="Proteomes" id="UP000694402">
    <property type="component" value="Unassembled WGS sequence"/>
</dbReference>
<protein>
    <recommendedName>
        <fullName evidence="9">TOG domain-containing protein</fullName>
    </recommendedName>
</protein>
<evidence type="ECO:0000256" key="3">
    <source>
        <dbReference type="ARBA" id="ARBA00022490"/>
    </source>
</evidence>
<reference evidence="10" key="2">
    <citation type="submission" date="2025-09" db="UniProtKB">
        <authorList>
            <consortium name="Ensembl"/>
        </authorList>
    </citation>
    <scope>IDENTIFICATION</scope>
</reference>
<feature type="region of interest" description="Disordered" evidence="8">
    <location>
        <begin position="224"/>
        <end position="249"/>
    </location>
</feature>
<dbReference type="SUPFAM" id="SSF48371">
    <property type="entry name" value="ARM repeat"/>
    <property type="match status" value="1"/>
</dbReference>
<dbReference type="SMART" id="SM01349">
    <property type="entry name" value="TOG"/>
    <property type="match status" value="1"/>
</dbReference>
<comment type="subcellular location">
    <subcellularLocation>
        <location evidence="1">Cytoplasm</location>
    </subcellularLocation>
</comment>
<accession>A0A8C8G9W8</accession>
<keyword evidence="3" id="KW-0963">Cytoplasm</keyword>
<sequence>LISAFIVFLPSLQIRQSAAVMLRMRVKKHWKKISLDHRERSKYFEYILFILGTLSQSLKYPCLFQVGLLLLSKVVESNPEPFKPHYRQLLQLFGTVLQDLDNPTAMYYCILTLTAMTAYTGTEEMNLMRALIPRLIIALKHLIKADQGQASDAMEVFDELMESEVSIIVPHIAEIVHFCLEVRTELLLIIFLVSDVFCALCLLQTVLKQKLLNPILQTVFPVLSAAPPPGEEDPEDEENGDEGDTDNESPKHFAAQVIDTMALHMPPEKLFQQLMPLTQVCLASENPYERKAGLMCMAVLAEGCADHIRTKLLSSMLQTVCQSLSDNNQVVRSAGLFALGQFSEHLQPEVSKYCAELMPLLLGYMSALNQAKIGHITKAFYALENFMENLGSEIEPYLPTLMETMLSALSNAENLKLKELAVSAIGAIANAAKEKLVPYFPPVIESLKGFLTDTRDEMRALQTQALDTLSVLARTIGKDVFSPLAAECVQLGLNLTNAIDDPDLRRCTYSLFSAVSTVSPDCLSPHLTAITTIMLLSLKSTEGVTVSLTDTSGLSKKNNTIKLPSIRPSAMQKLLGVVLPSFLEAVRGERERQVVMGVLEAMNAVLKACQGEALQSPGRLQEISQAIRDTVCQDGGGDEADDDEQQAEYDAMLQEFAGEGIPLLASAVPADTFQPHLNELLPLIMNKAKSSCTVADRSFSVGTLGEILQSLVSVSGGRACAGKLSNRLLPVLVAGVRDSDSEVRNNSVFGLGALAQAAGPLVAQDYPMMLSLFSNLLSKEQDRRVIDNLCAALCRMIMSHMEGVPLEQVLSAFSCMGFYAGPMPNTRCL</sequence>
<evidence type="ECO:0000256" key="6">
    <source>
        <dbReference type="ARBA" id="ARBA00022990"/>
    </source>
</evidence>
<keyword evidence="11" id="KW-1185">Reference proteome</keyword>
<evidence type="ECO:0000259" key="9">
    <source>
        <dbReference type="SMART" id="SM01349"/>
    </source>
</evidence>
<dbReference type="FunFam" id="1.25.10.10:FF:000186">
    <property type="entry name" value="Importin 4"/>
    <property type="match status" value="1"/>
</dbReference>
<dbReference type="Pfam" id="PF02985">
    <property type="entry name" value="HEAT"/>
    <property type="match status" value="1"/>
</dbReference>
<reference evidence="10" key="1">
    <citation type="submission" date="2025-08" db="UniProtKB">
        <authorList>
            <consortium name="Ensembl"/>
        </authorList>
    </citation>
    <scope>IDENTIFICATION</scope>
</reference>
<evidence type="ECO:0000313" key="10">
    <source>
        <dbReference type="Ensembl" id="ENSOTSP00005046903.2"/>
    </source>
</evidence>
<keyword evidence="6" id="KW-0007">Acetylation</keyword>
<dbReference type="InterPro" id="IPR058584">
    <property type="entry name" value="IMB1_TNPO1-like_TPR"/>
</dbReference>
<evidence type="ECO:0000256" key="8">
    <source>
        <dbReference type="SAM" id="MobiDB-lite"/>
    </source>
</evidence>
<dbReference type="InterPro" id="IPR034085">
    <property type="entry name" value="TOG"/>
</dbReference>
<feature type="compositionally biased region" description="Acidic residues" evidence="8">
    <location>
        <begin position="230"/>
        <end position="247"/>
    </location>
</feature>
<organism evidence="10 11">
    <name type="scientific">Oncorhynchus tshawytscha</name>
    <name type="common">Chinook salmon</name>
    <name type="synonym">Salmo tshawytscha</name>
    <dbReference type="NCBI Taxonomy" id="74940"/>
    <lineage>
        <taxon>Eukaryota</taxon>
        <taxon>Metazoa</taxon>
        <taxon>Chordata</taxon>
        <taxon>Craniata</taxon>
        <taxon>Vertebrata</taxon>
        <taxon>Euteleostomi</taxon>
        <taxon>Actinopterygii</taxon>
        <taxon>Neopterygii</taxon>
        <taxon>Teleostei</taxon>
        <taxon>Protacanthopterygii</taxon>
        <taxon>Salmoniformes</taxon>
        <taxon>Salmonidae</taxon>
        <taxon>Salmoninae</taxon>
        <taxon>Oncorhynchus</taxon>
    </lineage>
</organism>
<keyword evidence="2" id="KW-0813">Transport</keyword>
<dbReference type="AlphaFoldDB" id="A0A8C8G9W8"/>
<dbReference type="PROSITE" id="PS50077">
    <property type="entry name" value="HEAT_REPEAT"/>
    <property type="match status" value="1"/>
</dbReference>
<dbReference type="InterPro" id="IPR040122">
    <property type="entry name" value="Importin_beta"/>
</dbReference>
<dbReference type="InterPro" id="IPR000357">
    <property type="entry name" value="HEAT"/>
</dbReference>
<proteinExistence type="predicted"/>